<dbReference type="EMBL" id="CM042016">
    <property type="protein sequence ID" value="KAI3698649.1"/>
    <property type="molecule type" value="Genomic_DNA"/>
</dbReference>
<dbReference type="Proteomes" id="UP001055811">
    <property type="component" value="Linkage Group LG08"/>
</dbReference>
<reference evidence="2" key="1">
    <citation type="journal article" date="2022" name="Mol. Ecol. Resour.">
        <title>The genomes of chicory, endive, great burdock and yacon provide insights into Asteraceae palaeo-polyploidization history and plant inulin production.</title>
        <authorList>
            <person name="Fan W."/>
            <person name="Wang S."/>
            <person name="Wang H."/>
            <person name="Wang A."/>
            <person name="Jiang F."/>
            <person name="Liu H."/>
            <person name="Zhao H."/>
            <person name="Xu D."/>
            <person name="Zhang Y."/>
        </authorList>
    </citation>
    <scope>NUCLEOTIDE SEQUENCE [LARGE SCALE GENOMIC DNA]</scope>
    <source>
        <strain evidence="2">cv. Punajuju</strain>
    </source>
</reference>
<keyword evidence="2" id="KW-1185">Reference proteome</keyword>
<accession>A0ACB8ZMV6</accession>
<organism evidence="1 2">
    <name type="scientific">Cichorium intybus</name>
    <name type="common">Chicory</name>
    <dbReference type="NCBI Taxonomy" id="13427"/>
    <lineage>
        <taxon>Eukaryota</taxon>
        <taxon>Viridiplantae</taxon>
        <taxon>Streptophyta</taxon>
        <taxon>Embryophyta</taxon>
        <taxon>Tracheophyta</taxon>
        <taxon>Spermatophyta</taxon>
        <taxon>Magnoliopsida</taxon>
        <taxon>eudicotyledons</taxon>
        <taxon>Gunneridae</taxon>
        <taxon>Pentapetalae</taxon>
        <taxon>asterids</taxon>
        <taxon>campanulids</taxon>
        <taxon>Asterales</taxon>
        <taxon>Asteraceae</taxon>
        <taxon>Cichorioideae</taxon>
        <taxon>Cichorieae</taxon>
        <taxon>Cichoriinae</taxon>
        <taxon>Cichorium</taxon>
    </lineage>
</organism>
<evidence type="ECO:0000313" key="1">
    <source>
        <dbReference type="EMBL" id="KAI3698649.1"/>
    </source>
</evidence>
<sequence length="233" mass="27084">MVVVHPHLPFALFNSFWEGHSDVPTNLFLILSLRSSFPFPQIQSLKAQRIKSSLINLTTYKSFRSVFVLFRLKDSTVINGVQVLSVSFDFLLYEFCVRSSSRMFKILIQMLLHFSPELKYLIIQALMESQILLLLHIATFLRRRKQKHQTEEKKVSVREGFLVFNPWRDYYMVVVSGLPLPPFCPFQLFLGGSKRCSHQSLLDFESAFFIPISTNSIPESPTNQKQFDQLNNI</sequence>
<name>A0ACB8ZMV6_CICIN</name>
<protein>
    <submittedName>
        <fullName evidence="1">Uncharacterized protein</fullName>
    </submittedName>
</protein>
<proteinExistence type="predicted"/>
<reference evidence="1 2" key="2">
    <citation type="journal article" date="2022" name="Mol. Ecol. Resour.">
        <title>The genomes of chicory, endive, great burdock and yacon provide insights into Asteraceae paleo-polyploidization history and plant inulin production.</title>
        <authorList>
            <person name="Fan W."/>
            <person name="Wang S."/>
            <person name="Wang H."/>
            <person name="Wang A."/>
            <person name="Jiang F."/>
            <person name="Liu H."/>
            <person name="Zhao H."/>
            <person name="Xu D."/>
            <person name="Zhang Y."/>
        </authorList>
    </citation>
    <scope>NUCLEOTIDE SEQUENCE [LARGE SCALE GENOMIC DNA]</scope>
    <source>
        <strain evidence="2">cv. Punajuju</strain>
        <tissue evidence="1">Leaves</tissue>
    </source>
</reference>
<comment type="caution">
    <text evidence="1">The sequence shown here is derived from an EMBL/GenBank/DDBJ whole genome shotgun (WGS) entry which is preliminary data.</text>
</comment>
<evidence type="ECO:0000313" key="2">
    <source>
        <dbReference type="Proteomes" id="UP001055811"/>
    </source>
</evidence>
<gene>
    <name evidence="1" type="ORF">L2E82_42351</name>
</gene>